<dbReference type="EMBL" id="CM015715">
    <property type="protein sequence ID" value="KAF3688263.1"/>
    <property type="molecule type" value="Genomic_DNA"/>
</dbReference>
<accession>A0A6G1PDH8</accession>
<sequence length="197" mass="21956">MTQKHSSMMPPTQAKEENHHLQTPATYKLVCHTSRSNQRTRTTTRIHKVHKNPDGVQQVDPAGARGQGCVMREPGQSSVSASLSSSWSRAPYGPTAMHCWLRHEGIWHKNCAKLTCGQRPAENLFISESELTLTYYLDVCCNAAAQTTRIGREKEPASHGPTRAFTVLPRGTTRTPRLRCLTTINSLPAACFLRYVN</sequence>
<organism evidence="2 3">
    <name type="scientific">Channa argus</name>
    <name type="common">Northern snakehead</name>
    <name type="synonym">Ophicephalus argus</name>
    <dbReference type="NCBI Taxonomy" id="215402"/>
    <lineage>
        <taxon>Eukaryota</taxon>
        <taxon>Metazoa</taxon>
        <taxon>Chordata</taxon>
        <taxon>Craniata</taxon>
        <taxon>Vertebrata</taxon>
        <taxon>Euteleostomi</taxon>
        <taxon>Actinopterygii</taxon>
        <taxon>Neopterygii</taxon>
        <taxon>Teleostei</taxon>
        <taxon>Neoteleostei</taxon>
        <taxon>Acanthomorphata</taxon>
        <taxon>Anabantaria</taxon>
        <taxon>Anabantiformes</taxon>
        <taxon>Channoidei</taxon>
        <taxon>Channidae</taxon>
        <taxon>Channa</taxon>
    </lineage>
</organism>
<dbReference type="AlphaFoldDB" id="A0A6G1PDH8"/>
<feature type="region of interest" description="Disordered" evidence="1">
    <location>
        <begin position="53"/>
        <end position="75"/>
    </location>
</feature>
<feature type="region of interest" description="Disordered" evidence="1">
    <location>
        <begin position="1"/>
        <end position="23"/>
    </location>
</feature>
<feature type="compositionally biased region" description="Polar residues" evidence="1">
    <location>
        <begin position="1"/>
        <end position="10"/>
    </location>
</feature>
<name>A0A6G1PDH8_CHAAH</name>
<protein>
    <submittedName>
        <fullName evidence="2">Uncharacterized protein</fullName>
    </submittedName>
</protein>
<evidence type="ECO:0000313" key="2">
    <source>
        <dbReference type="EMBL" id="KAF3688263.1"/>
    </source>
</evidence>
<evidence type="ECO:0000313" key="3">
    <source>
        <dbReference type="Proteomes" id="UP000503349"/>
    </source>
</evidence>
<keyword evidence="3" id="KW-1185">Reference proteome</keyword>
<dbReference type="Proteomes" id="UP000503349">
    <property type="component" value="Chromosome 4"/>
</dbReference>
<proteinExistence type="predicted"/>
<reference evidence="2 3" key="1">
    <citation type="submission" date="2019-02" db="EMBL/GenBank/DDBJ databases">
        <title>Opniocepnalus argus genome.</title>
        <authorList>
            <person name="Zhou C."/>
            <person name="Xiao S."/>
        </authorList>
    </citation>
    <scope>NUCLEOTIDE SEQUENCE [LARGE SCALE GENOMIC DNA]</scope>
    <source>
        <strain evidence="2">OARG1902GOOAL</strain>
        <tissue evidence="2">Muscle</tissue>
    </source>
</reference>
<reference evidence="3" key="2">
    <citation type="submission" date="2019-02" db="EMBL/GenBank/DDBJ databases">
        <title>Opniocepnalus argus Var Kimnra genome.</title>
        <authorList>
            <person name="Zhou C."/>
            <person name="Xiao S."/>
        </authorList>
    </citation>
    <scope>NUCLEOTIDE SEQUENCE [LARGE SCALE GENOMIC DNA]</scope>
</reference>
<evidence type="ECO:0000256" key="1">
    <source>
        <dbReference type="SAM" id="MobiDB-lite"/>
    </source>
</evidence>
<gene>
    <name evidence="2" type="ORF">EXN66_Car003935</name>
</gene>